<evidence type="ECO:0000313" key="3">
    <source>
        <dbReference type="Proteomes" id="UP000007382"/>
    </source>
</evidence>
<dbReference type="PANTHER" id="PTHR30188:SF4">
    <property type="entry name" value="PROTEIN TRIGALACTOSYLDIACYLGLYCEROL 1, CHLOROPLASTIC"/>
    <property type="match status" value="1"/>
</dbReference>
<evidence type="ECO:0000256" key="1">
    <source>
        <dbReference type="SAM" id="Phobius"/>
    </source>
</evidence>
<keyword evidence="3" id="KW-1185">Reference proteome</keyword>
<dbReference type="Proteomes" id="UP000007382">
    <property type="component" value="Chromosome"/>
</dbReference>
<dbReference type="OrthoDB" id="9810518at2"/>
<gene>
    <name evidence="2" type="ordered locus">LFE_1213</name>
</gene>
<organism evidence="2 3">
    <name type="scientific">Leptospirillum ferrooxidans (strain C2-3)</name>
    <dbReference type="NCBI Taxonomy" id="1162668"/>
    <lineage>
        <taxon>Bacteria</taxon>
        <taxon>Pseudomonadati</taxon>
        <taxon>Nitrospirota</taxon>
        <taxon>Nitrospiria</taxon>
        <taxon>Nitrospirales</taxon>
        <taxon>Nitrospiraceae</taxon>
        <taxon>Leptospirillum</taxon>
    </lineage>
</organism>
<feature type="transmembrane region" description="Helical" evidence="1">
    <location>
        <begin position="132"/>
        <end position="155"/>
    </location>
</feature>
<dbReference type="AlphaFoldDB" id="I0INP9"/>
<dbReference type="KEGG" id="lfc:LFE_1213"/>
<keyword evidence="1" id="KW-0812">Transmembrane</keyword>
<accession>I0INP9</accession>
<feature type="transmembrane region" description="Helical" evidence="1">
    <location>
        <begin position="239"/>
        <end position="259"/>
    </location>
</feature>
<evidence type="ECO:0000313" key="2">
    <source>
        <dbReference type="EMBL" id="BAM06898.1"/>
    </source>
</evidence>
<reference evidence="2 3" key="1">
    <citation type="journal article" date="2012" name="J. Bacteriol.">
        <title>Complete Genome Sequence of Leptospirillum ferrooxidans Strain C2-3, Isolated from a Fresh Volcanic Ash Deposit on the Island of Miyake, Japan.</title>
        <authorList>
            <person name="Fujimura R."/>
            <person name="Sato Y."/>
            <person name="Nishizawa T."/>
            <person name="Oshima K."/>
            <person name="Kim S.-W."/>
            <person name="Hattori M."/>
            <person name="Kamijo T."/>
            <person name="Ohta H."/>
        </authorList>
    </citation>
    <scope>NUCLEOTIDE SEQUENCE [LARGE SCALE GENOMIC DNA]</scope>
    <source>
        <strain evidence="2 3">C2-3</strain>
    </source>
</reference>
<feature type="transmembrane region" description="Helical" evidence="1">
    <location>
        <begin position="49"/>
        <end position="67"/>
    </location>
</feature>
<keyword evidence="1" id="KW-0472">Membrane</keyword>
<keyword evidence="1" id="KW-1133">Transmembrane helix</keyword>
<dbReference type="HOGENOM" id="CLU_045686_3_1_0"/>
<feature type="transmembrane region" description="Helical" evidence="1">
    <location>
        <begin position="20"/>
        <end position="37"/>
    </location>
</feature>
<reference evidence="3" key="2">
    <citation type="submission" date="2012-03" db="EMBL/GenBank/DDBJ databases">
        <title>The complete genome sequence of the pioneer microbe on fresh volcanic deposit, Leptospirillum ferrooxidans strain C2-3.</title>
        <authorList>
            <person name="Fujimura R."/>
            <person name="Sato Y."/>
            <person name="Nishizawa T."/>
            <person name="Nanba K."/>
            <person name="Oshima K."/>
            <person name="Hattori M."/>
            <person name="Kamijo T."/>
            <person name="Ohta H."/>
        </authorList>
    </citation>
    <scope>NUCLEOTIDE SEQUENCE [LARGE SCALE GENOMIC DNA]</scope>
    <source>
        <strain evidence="3">C2-3</strain>
    </source>
</reference>
<dbReference type="GO" id="GO:0005548">
    <property type="term" value="F:phospholipid transporter activity"/>
    <property type="evidence" value="ECO:0007669"/>
    <property type="project" value="TreeGrafter"/>
</dbReference>
<feature type="transmembrane region" description="Helical" evidence="1">
    <location>
        <begin position="87"/>
        <end position="111"/>
    </location>
</feature>
<dbReference type="GO" id="GO:0043190">
    <property type="term" value="C:ATP-binding cassette (ABC) transporter complex"/>
    <property type="evidence" value="ECO:0007669"/>
    <property type="project" value="InterPro"/>
</dbReference>
<protein>
    <submittedName>
        <fullName evidence="2">Putative ABC transporter, permease protein</fullName>
    </submittedName>
</protein>
<sequence length="260" mass="28247">MDAIFHRLNFFRIFFYLRDLFQIILTSFYDLGSILVKRRSYVPLLLQQILSIGFDAIPILTIVGLLLGMGTVAEAGLELPKLGIQNLVGTIIIHIILRIVGPFATAMVVIARSASAISVEIGNMRVSGELDTIEMLGVNLSFFLITPRIVGVLISMMALTFYFAICSFTGGFLMGLFGLSMPMVSLIESLKTSLTLSDLLVPLMDSAAFGLIIAAVAVYHGLSVGQSPNDVPRETNKALVNAIVLCTLVLTVIQIFLIFA</sequence>
<dbReference type="Pfam" id="PF02405">
    <property type="entry name" value="MlaE"/>
    <property type="match status" value="1"/>
</dbReference>
<dbReference type="PATRIC" id="fig|1162668.3.peg.1410"/>
<feature type="transmembrane region" description="Helical" evidence="1">
    <location>
        <begin position="199"/>
        <end position="219"/>
    </location>
</feature>
<dbReference type="STRING" id="1162668.LFE_1213"/>
<feature type="transmembrane region" description="Helical" evidence="1">
    <location>
        <begin position="161"/>
        <end position="187"/>
    </location>
</feature>
<dbReference type="eggNOG" id="COG0767">
    <property type="taxonomic scope" value="Bacteria"/>
</dbReference>
<proteinExistence type="predicted"/>
<dbReference type="PANTHER" id="PTHR30188">
    <property type="entry name" value="ABC TRANSPORTER PERMEASE PROTEIN-RELATED"/>
    <property type="match status" value="1"/>
</dbReference>
<name>I0INP9_LEPFC</name>
<dbReference type="EMBL" id="AP012342">
    <property type="protein sequence ID" value="BAM06898.1"/>
    <property type="molecule type" value="Genomic_DNA"/>
</dbReference>
<dbReference type="InterPro" id="IPR030802">
    <property type="entry name" value="Permease_MalE"/>
</dbReference>